<name>A0A336LT48_CULSO</name>
<proteinExistence type="predicted"/>
<dbReference type="EMBL" id="UFQT01000092">
    <property type="protein sequence ID" value="SSX19587.1"/>
    <property type="molecule type" value="Genomic_DNA"/>
</dbReference>
<dbReference type="AlphaFoldDB" id="A0A336LT48"/>
<accession>A0A336LT48</accession>
<evidence type="ECO:0000313" key="1">
    <source>
        <dbReference type="EMBL" id="SSX19587.1"/>
    </source>
</evidence>
<reference evidence="1" key="1">
    <citation type="submission" date="2018-07" db="EMBL/GenBank/DDBJ databases">
        <authorList>
            <person name="Quirk P.G."/>
            <person name="Krulwich T.A."/>
        </authorList>
    </citation>
    <scope>NUCLEOTIDE SEQUENCE</scope>
</reference>
<organism evidence="1">
    <name type="scientific">Culicoides sonorensis</name>
    <name type="common">Biting midge</name>
    <dbReference type="NCBI Taxonomy" id="179676"/>
    <lineage>
        <taxon>Eukaryota</taxon>
        <taxon>Metazoa</taxon>
        <taxon>Ecdysozoa</taxon>
        <taxon>Arthropoda</taxon>
        <taxon>Hexapoda</taxon>
        <taxon>Insecta</taxon>
        <taxon>Pterygota</taxon>
        <taxon>Neoptera</taxon>
        <taxon>Endopterygota</taxon>
        <taxon>Diptera</taxon>
        <taxon>Nematocera</taxon>
        <taxon>Chironomoidea</taxon>
        <taxon>Ceratopogonidae</taxon>
        <taxon>Ceratopogoninae</taxon>
        <taxon>Culicoides</taxon>
        <taxon>Monoculicoides</taxon>
    </lineage>
</organism>
<sequence length="150" mass="17821">MIIFEVIFISGIYRNLLKIMLRERRRNVNFKPNRRMYVSSTSTDIIKGNSQRLTGRQKLALANKKGTIDRLGEVLPQCRTFVRLCKHILNLEERHVIKGVWRQRRYLSRHGSSEELRELDAKSSRSVMYENEELRLRTININAEIERGDY</sequence>
<protein>
    <submittedName>
        <fullName evidence="1">CSON015111 protein</fullName>
    </submittedName>
</protein>
<dbReference type="VEuPathDB" id="VectorBase:CSON015111"/>
<gene>
    <name evidence="1" type="primary">CSON015111</name>
</gene>